<evidence type="ECO:0000313" key="2">
    <source>
        <dbReference type="Proteomes" id="UP001527882"/>
    </source>
</evidence>
<dbReference type="RefSeq" id="WP_269882276.1">
    <property type="nucleotide sequence ID" value="NZ_JAQAGZ010000009.1"/>
</dbReference>
<sequence length="70" mass="7682">MKEYAASGDTGPYGIAKGIDLDLWFAEQKANRIGRIAVSGEIVSYGIPTPGSSDSMQKAREFAPWLLVWY</sequence>
<dbReference type="EMBL" id="JAQAGZ010000009">
    <property type="protein sequence ID" value="MCZ8513752.1"/>
    <property type="molecule type" value="Genomic_DNA"/>
</dbReference>
<dbReference type="Proteomes" id="UP001527882">
    <property type="component" value="Unassembled WGS sequence"/>
</dbReference>
<protein>
    <submittedName>
        <fullName evidence="1">Uncharacterized protein</fullName>
    </submittedName>
</protein>
<dbReference type="InterPro" id="IPR015943">
    <property type="entry name" value="WD40/YVTN_repeat-like_dom_sf"/>
</dbReference>
<dbReference type="Gene3D" id="2.130.10.10">
    <property type="entry name" value="YVTN repeat-like/Quinoprotein amine dehydrogenase"/>
    <property type="match status" value="1"/>
</dbReference>
<gene>
    <name evidence="1" type="ORF">O9H85_15190</name>
</gene>
<organism evidence="1 2">
    <name type="scientific">Paenibacillus gyeongsangnamensis</name>
    <dbReference type="NCBI Taxonomy" id="3388067"/>
    <lineage>
        <taxon>Bacteria</taxon>
        <taxon>Bacillati</taxon>
        <taxon>Bacillota</taxon>
        <taxon>Bacilli</taxon>
        <taxon>Bacillales</taxon>
        <taxon>Paenibacillaceae</taxon>
        <taxon>Paenibacillus</taxon>
    </lineage>
</organism>
<dbReference type="Pfam" id="PF24684">
    <property type="entry name" value="Vgb_lyase"/>
    <property type="match status" value="1"/>
</dbReference>
<reference evidence="1 2" key="1">
    <citation type="submission" date="2022-12" db="EMBL/GenBank/DDBJ databases">
        <title>Draft genome sequence of Paenibacillus sp. dW9.</title>
        <authorList>
            <person name="Choi E.-W."/>
            <person name="Kim D.-U."/>
        </authorList>
    </citation>
    <scope>NUCLEOTIDE SEQUENCE [LARGE SCALE GENOMIC DNA]</scope>
    <source>
        <strain evidence="2">dW9</strain>
    </source>
</reference>
<keyword evidence="2" id="KW-1185">Reference proteome</keyword>
<name>A0ABT4QA49_9BACL</name>
<accession>A0ABT4QA49</accession>
<comment type="caution">
    <text evidence="1">The sequence shown here is derived from an EMBL/GenBank/DDBJ whole genome shotgun (WGS) entry which is preliminary data.</text>
</comment>
<evidence type="ECO:0000313" key="1">
    <source>
        <dbReference type="EMBL" id="MCZ8513752.1"/>
    </source>
</evidence>
<proteinExistence type="predicted"/>